<evidence type="ECO:0000313" key="2">
    <source>
        <dbReference type="EMBL" id="MER6617870.1"/>
    </source>
</evidence>
<dbReference type="Proteomes" id="UP001445472">
    <property type="component" value="Unassembled WGS sequence"/>
</dbReference>
<feature type="region of interest" description="Disordered" evidence="1">
    <location>
        <begin position="1"/>
        <end position="26"/>
    </location>
</feature>
<reference evidence="2 3" key="1">
    <citation type="submission" date="2024-06" db="EMBL/GenBank/DDBJ databases">
        <title>The Natural Products Discovery Center: Release of the First 8490 Sequenced Strains for Exploring Actinobacteria Biosynthetic Diversity.</title>
        <authorList>
            <person name="Kalkreuter E."/>
            <person name="Kautsar S.A."/>
            <person name="Yang D."/>
            <person name="Bader C.D."/>
            <person name="Teijaro C.N."/>
            <person name="Fluegel L."/>
            <person name="Davis C.M."/>
            <person name="Simpson J.R."/>
            <person name="Lauterbach L."/>
            <person name="Steele A.D."/>
            <person name="Gui C."/>
            <person name="Meng S."/>
            <person name="Li G."/>
            <person name="Viehrig K."/>
            <person name="Ye F."/>
            <person name="Su P."/>
            <person name="Kiefer A.F."/>
            <person name="Nichols A."/>
            <person name="Cepeda A.J."/>
            <person name="Yan W."/>
            <person name="Fan B."/>
            <person name="Jiang Y."/>
            <person name="Adhikari A."/>
            <person name="Zheng C.-J."/>
            <person name="Schuster L."/>
            <person name="Cowan T.M."/>
            <person name="Smanski M.J."/>
            <person name="Chevrette M.G."/>
            <person name="De Carvalho L.P.S."/>
            <person name="Shen B."/>
        </authorList>
    </citation>
    <scope>NUCLEOTIDE SEQUENCE [LARGE SCALE GENOMIC DNA]</scope>
    <source>
        <strain evidence="2 3">NPDC000837</strain>
    </source>
</reference>
<proteinExistence type="predicted"/>
<dbReference type="RefSeq" id="WP_351978882.1">
    <property type="nucleotide sequence ID" value="NZ_JBEPBX010000046.1"/>
</dbReference>
<evidence type="ECO:0000256" key="1">
    <source>
        <dbReference type="SAM" id="MobiDB-lite"/>
    </source>
</evidence>
<evidence type="ECO:0008006" key="4">
    <source>
        <dbReference type="Google" id="ProtNLM"/>
    </source>
</evidence>
<comment type="caution">
    <text evidence="2">The sequence shown here is derived from an EMBL/GenBank/DDBJ whole genome shotgun (WGS) entry which is preliminary data.</text>
</comment>
<sequence length="208" mass="21877">MTPARTHTASGQAVPALSPAPVAGRQSTRRKQLSALAGAALALVLTACSEAEEKRSFAVPSDLCGTPVPTAVVDPALPKSGETVKTHAPSREVGDTQCKVDVDGTTVFSAISEWQVDPSVKEAARINPYIDVDDHTSEDGTYMWSGKGGVHRIPCPVAAAKKHTDRNKLFIRVLIYNKEFSDADAAKDLLLAYSKSVADSKACTGAAS</sequence>
<keyword evidence="3" id="KW-1185">Reference proteome</keyword>
<dbReference type="EMBL" id="JBEPBX010000046">
    <property type="protein sequence ID" value="MER6617870.1"/>
    <property type="molecule type" value="Genomic_DNA"/>
</dbReference>
<organism evidence="2 3">
    <name type="scientific">Streptomyces xantholiticus</name>
    <dbReference type="NCBI Taxonomy" id="68285"/>
    <lineage>
        <taxon>Bacteria</taxon>
        <taxon>Bacillati</taxon>
        <taxon>Actinomycetota</taxon>
        <taxon>Actinomycetes</taxon>
        <taxon>Kitasatosporales</taxon>
        <taxon>Streptomycetaceae</taxon>
        <taxon>Streptomyces</taxon>
    </lineage>
</organism>
<evidence type="ECO:0000313" key="3">
    <source>
        <dbReference type="Proteomes" id="UP001445472"/>
    </source>
</evidence>
<name>A0ABV1V5G1_9ACTN</name>
<feature type="compositionally biased region" description="Polar residues" evidence="1">
    <location>
        <begin position="1"/>
        <end position="11"/>
    </location>
</feature>
<accession>A0ABV1V5G1</accession>
<gene>
    <name evidence="2" type="ORF">ABT276_32100</name>
</gene>
<protein>
    <recommendedName>
        <fullName evidence="4">DUF3558 domain-containing protein</fullName>
    </recommendedName>
</protein>